<feature type="domain" description="BTB" evidence="1">
    <location>
        <begin position="1"/>
        <end position="67"/>
    </location>
</feature>
<dbReference type="Proteomes" id="UP000799777">
    <property type="component" value="Unassembled WGS sequence"/>
</dbReference>
<evidence type="ECO:0000313" key="3">
    <source>
        <dbReference type="Proteomes" id="UP000799777"/>
    </source>
</evidence>
<comment type="caution">
    <text evidence="2">The sequence shown here is derived from an EMBL/GenBank/DDBJ whole genome shotgun (WGS) entry which is preliminary data.</text>
</comment>
<dbReference type="InterPro" id="IPR000210">
    <property type="entry name" value="BTB/POZ_dom"/>
</dbReference>
<dbReference type="PANTHER" id="PTHR47843">
    <property type="entry name" value="BTB DOMAIN-CONTAINING PROTEIN-RELATED"/>
    <property type="match status" value="1"/>
</dbReference>
<accession>A0A9P4HBC9</accession>
<feature type="non-terminal residue" evidence="2">
    <location>
        <position position="1"/>
    </location>
</feature>
<organism evidence="2 3">
    <name type="scientific">Setomelanomma holmii</name>
    <dbReference type="NCBI Taxonomy" id="210430"/>
    <lineage>
        <taxon>Eukaryota</taxon>
        <taxon>Fungi</taxon>
        <taxon>Dikarya</taxon>
        <taxon>Ascomycota</taxon>
        <taxon>Pezizomycotina</taxon>
        <taxon>Dothideomycetes</taxon>
        <taxon>Pleosporomycetidae</taxon>
        <taxon>Pleosporales</taxon>
        <taxon>Pleosporineae</taxon>
        <taxon>Phaeosphaeriaceae</taxon>
        <taxon>Setomelanomma</taxon>
    </lineage>
</organism>
<dbReference type="OrthoDB" id="1022638at2759"/>
<dbReference type="AlphaFoldDB" id="A0A9P4HBC9"/>
<dbReference type="EMBL" id="ML978177">
    <property type="protein sequence ID" value="KAF2031841.1"/>
    <property type="molecule type" value="Genomic_DNA"/>
</dbReference>
<evidence type="ECO:0000313" key="2">
    <source>
        <dbReference type="EMBL" id="KAF2031841.1"/>
    </source>
</evidence>
<evidence type="ECO:0000259" key="1">
    <source>
        <dbReference type="PROSITE" id="PS50097"/>
    </source>
</evidence>
<dbReference type="PANTHER" id="PTHR47843:SF2">
    <property type="entry name" value="BTB DOMAIN-CONTAINING PROTEIN"/>
    <property type="match status" value="1"/>
</dbReference>
<protein>
    <recommendedName>
        <fullName evidence="1">BTB domain-containing protein</fullName>
    </recommendedName>
</protein>
<dbReference type="CDD" id="cd18186">
    <property type="entry name" value="BTB_POZ_ZBTB_KLHL-like"/>
    <property type="match status" value="1"/>
</dbReference>
<name>A0A9P4HBC9_9PLEO</name>
<dbReference type="Gene3D" id="3.30.710.10">
    <property type="entry name" value="Potassium Channel Kv1.1, Chain A"/>
    <property type="match status" value="1"/>
</dbReference>
<keyword evidence="3" id="KW-1185">Reference proteome</keyword>
<dbReference type="InterPro" id="IPR011333">
    <property type="entry name" value="SKP1/BTB/POZ_sf"/>
</dbReference>
<dbReference type="PROSITE" id="PS50097">
    <property type="entry name" value="BTB"/>
    <property type="match status" value="1"/>
</dbReference>
<sequence length="186" mass="20824">SFFVHQNLITSCSHFFAKALKKYGKDEDGDNMWLEGEEGVIKMPTDEPTIFANYLQLIYRGYLPIGKSIDEDISTMSETEGLVATKEVVNYEYVALSKLHVFCEKVRDTQAKASVIIAFLEASLKKRHNGCTCSPEAATITIIFGGTMAGDPLRELCADWYALQADNNWFQAGTAAKYHPEFVFDV</sequence>
<proteinExistence type="predicted"/>
<reference evidence="2" key="1">
    <citation type="journal article" date="2020" name="Stud. Mycol.">
        <title>101 Dothideomycetes genomes: a test case for predicting lifestyles and emergence of pathogens.</title>
        <authorList>
            <person name="Haridas S."/>
            <person name="Albert R."/>
            <person name="Binder M."/>
            <person name="Bloem J."/>
            <person name="Labutti K."/>
            <person name="Salamov A."/>
            <person name="Andreopoulos B."/>
            <person name="Baker S."/>
            <person name="Barry K."/>
            <person name="Bills G."/>
            <person name="Bluhm B."/>
            <person name="Cannon C."/>
            <person name="Castanera R."/>
            <person name="Culley D."/>
            <person name="Daum C."/>
            <person name="Ezra D."/>
            <person name="Gonzalez J."/>
            <person name="Henrissat B."/>
            <person name="Kuo A."/>
            <person name="Liang C."/>
            <person name="Lipzen A."/>
            <person name="Lutzoni F."/>
            <person name="Magnuson J."/>
            <person name="Mondo S."/>
            <person name="Nolan M."/>
            <person name="Ohm R."/>
            <person name="Pangilinan J."/>
            <person name="Park H.-J."/>
            <person name="Ramirez L."/>
            <person name="Alfaro M."/>
            <person name="Sun H."/>
            <person name="Tritt A."/>
            <person name="Yoshinaga Y."/>
            <person name="Zwiers L.-H."/>
            <person name="Turgeon B."/>
            <person name="Goodwin S."/>
            <person name="Spatafora J."/>
            <person name="Crous P."/>
            <person name="Grigoriev I."/>
        </authorList>
    </citation>
    <scope>NUCLEOTIDE SEQUENCE</scope>
    <source>
        <strain evidence="2">CBS 110217</strain>
    </source>
</reference>
<gene>
    <name evidence="2" type="ORF">EK21DRAFT_22923</name>
</gene>
<feature type="non-terminal residue" evidence="2">
    <location>
        <position position="186"/>
    </location>
</feature>